<feature type="chain" id="PRO_5046389735" evidence="1">
    <location>
        <begin position="20"/>
        <end position="305"/>
    </location>
</feature>
<reference evidence="2 3" key="1">
    <citation type="submission" date="2022-11" db="EMBL/GenBank/DDBJ databases">
        <title>Draft genome sequence of Saccharopolyspora sp. WRP15-2 isolated from rhizosphere soils of wild rice in Thailand.</title>
        <authorList>
            <person name="Duangmal K."/>
            <person name="Kammanee S."/>
            <person name="Muangham S."/>
        </authorList>
    </citation>
    <scope>NUCLEOTIDE SEQUENCE [LARGE SCALE GENOMIC DNA]</scope>
    <source>
        <strain evidence="2 3">WRP15-2</strain>
    </source>
</reference>
<protein>
    <submittedName>
        <fullName evidence="2">Uncharacterized protein</fullName>
    </submittedName>
</protein>
<accession>A0ABT4V8R8</accession>
<sequence>MKRILLAVCTLAVTAAACASPAAPNRVRPVETRPAFDGSVTRANIDQVDPNALFWEMFYRQAQQPVLHTRREYFGSPDLAAQRRMVKVHDEIYDFRTRRYVGASIEHWRGTSTLWGKCVDDVEHDYSPSRQTWSPGSSPLCKPYRPFLGDGIIPAGLTADQATTMISQLNVESWRFLVAENPSLVEVNGKTYLRLPVRARALPDAEGRLWDMQHLIWAFQKTGPNVMEHPFPTADNTKAGADIVYYLNPESLLPAYMFRQAFRPSDAGPKPDAVTRVEYVRPAALPDAPLADTTPWALSWAPDVR</sequence>
<name>A0ABT4V8R8_9PSEU</name>
<dbReference type="PROSITE" id="PS51257">
    <property type="entry name" value="PROKAR_LIPOPROTEIN"/>
    <property type="match status" value="1"/>
</dbReference>
<keyword evidence="3" id="KW-1185">Reference proteome</keyword>
<keyword evidence="1" id="KW-0732">Signal</keyword>
<proteinExistence type="predicted"/>
<feature type="signal peptide" evidence="1">
    <location>
        <begin position="1"/>
        <end position="19"/>
    </location>
</feature>
<evidence type="ECO:0000313" key="3">
    <source>
        <dbReference type="Proteomes" id="UP001210380"/>
    </source>
</evidence>
<dbReference type="Proteomes" id="UP001210380">
    <property type="component" value="Unassembled WGS sequence"/>
</dbReference>
<comment type="caution">
    <text evidence="2">The sequence shown here is derived from an EMBL/GenBank/DDBJ whole genome shotgun (WGS) entry which is preliminary data.</text>
</comment>
<evidence type="ECO:0000313" key="2">
    <source>
        <dbReference type="EMBL" id="MDA3630213.1"/>
    </source>
</evidence>
<organism evidence="2 3">
    <name type="scientific">Saccharopolyspora oryzae</name>
    <dbReference type="NCBI Taxonomy" id="2997343"/>
    <lineage>
        <taxon>Bacteria</taxon>
        <taxon>Bacillati</taxon>
        <taxon>Actinomycetota</taxon>
        <taxon>Actinomycetes</taxon>
        <taxon>Pseudonocardiales</taxon>
        <taxon>Pseudonocardiaceae</taxon>
        <taxon>Saccharopolyspora</taxon>
    </lineage>
</organism>
<dbReference type="EMBL" id="JAQGLA010000091">
    <property type="protein sequence ID" value="MDA3630213.1"/>
    <property type="molecule type" value="Genomic_DNA"/>
</dbReference>
<evidence type="ECO:0000256" key="1">
    <source>
        <dbReference type="SAM" id="SignalP"/>
    </source>
</evidence>
<gene>
    <name evidence="2" type="ORF">OU415_32625</name>
</gene>
<dbReference type="RefSeq" id="WP_270953356.1">
    <property type="nucleotide sequence ID" value="NZ_JAQGLA010000091.1"/>
</dbReference>